<dbReference type="InterPro" id="IPR013783">
    <property type="entry name" value="Ig-like_fold"/>
</dbReference>
<name>A0ABY5FYB7_9MICO</name>
<gene>
    <name evidence="4" type="ORF">NNL39_02125</name>
</gene>
<evidence type="ECO:0000313" key="5">
    <source>
        <dbReference type="Proteomes" id="UP001060039"/>
    </source>
</evidence>
<keyword evidence="2" id="KW-0472">Membrane</keyword>
<protein>
    <recommendedName>
        <fullName evidence="6">Bacterial Ig-like domain-containing protein</fullName>
    </recommendedName>
</protein>
<dbReference type="Proteomes" id="UP001060039">
    <property type="component" value="Chromosome"/>
</dbReference>
<keyword evidence="5" id="KW-1185">Reference proteome</keyword>
<dbReference type="PROSITE" id="PS51318">
    <property type="entry name" value="TAT"/>
    <property type="match status" value="1"/>
</dbReference>
<evidence type="ECO:0008006" key="6">
    <source>
        <dbReference type="Google" id="ProtNLM"/>
    </source>
</evidence>
<dbReference type="InterPro" id="IPR006311">
    <property type="entry name" value="TAT_signal"/>
</dbReference>
<feature type="compositionally biased region" description="Low complexity" evidence="1">
    <location>
        <begin position="435"/>
        <end position="450"/>
    </location>
</feature>
<sequence>MRRRERHDPARRAALHRGLAALAIAATAALPLALAPAAPAAAAAAFDVPPSDFVAGSSVTLTGSKDAGSTLVIRRDGEVVCTITDPDALAWQCSGIAVPNGVHEFTGEEMLADASTAPLPPLTLRVLAAPAIDGGGAAVITTGLFSGTAEPGASIQLQATGSAGTTMHTCPDALGSGYWSCAVDLASGSYQVRARQSSPPIGPEYSDYSAAVAAVVDRAPPRAPTITSPRPGTTPLGAVTARGGGERGALLQLFIDGALACETRVSSSGSWECPVRWPSTGDFTVQALQRDRAGNFSAASPRVQVRYEPPAAPPREGQASEAPREPEQSATPTPTPIQPDEPRPPTPAPPLGVNWGTPTGFGGSLPTASEVLERGGWLVAPLAGLAYLVLVALPLRAFVTHVRPRLRRPRLALTGRNRAPPSTSRSRPCSRRASWRSAPSAGPRSSPRCRAAWPARCGTCA</sequence>
<evidence type="ECO:0000256" key="1">
    <source>
        <dbReference type="SAM" id="MobiDB-lite"/>
    </source>
</evidence>
<evidence type="ECO:0000256" key="3">
    <source>
        <dbReference type="SAM" id="SignalP"/>
    </source>
</evidence>
<feature type="compositionally biased region" description="Low complexity" evidence="1">
    <location>
        <begin position="418"/>
        <end position="427"/>
    </location>
</feature>
<proteinExistence type="predicted"/>
<accession>A0ABY5FYB7</accession>
<feature type="region of interest" description="Disordered" evidence="1">
    <location>
        <begin position="410"/>
        <end position="450"/>
    </location>
</feature>
<dbReference type="Gene3D" id="2.60.40.10">
    <property type="entry name" value="Immunoglobulins"/>
    <property type="match status" value="1"/>
</dbReference>
<evidence type="ECO:0000313" key="4">
    <source>
        <dbReference type="EMBL" id="UTT62927.1"/>
    </source>
</evidence>
<keyword evidence="2" id="KW-1133">Transmembrane helix</keyword>
<feature type="chain" id="PRO_5046250368" description="Bacterial Ig-like domain-containing protein" evidence="3">
    <location>
        <begin position="29"/>
        <end position="461"/>
    </location>
</feature>
<feature type="compositionally biased region" description="Pro residues" evidence="1">
    <location>
        <begin position="333"/>
        <end position="350"/>
    </location>
</feature>
<dbReference type="RefSeq" id="WP_255160060.1">
    <property type="nucleotide sequence ID" value="NZ_CP101497.1"/>
</dbReference>
<keyword evidence="2" id="KW-0812">Transmembrane</keyword>
<keyword evidence="3" id="KW-0732">Signal</keyword>
<organism evidence="4 5">
    <name type="scientific">Microcella humidisoli</name>
    <dbReference type="NCBI Taxonomy" id="2963406"/>
    <lineage>
        <taxon>Bacteria</taxon>
        <taxon>Bacillati</taxon>
        <taxon>Actinomycetota</taxon>
        <taxon>Actinomycetes</taxon>
        <taxon>Micrococcales</taxon>
        <taxon>Microbacteriaceae</taxon>
        <taxon>Microcella</taxon>
    </lineage>
</organism>
<feature type="transmembrane region" description="Helical" evidence="2">
    <location>
        <begin position="377"/>
        <end position="399"/>
    </location>
</feature>
<evidence type="ECO:0000256" key="2">
    <source>
        <dbReference type="SAM" id="Phobius"/>
    </source>
</evidence>
<dbReference type="EMBL" id="CP101497">
    <property type="protein sequence ID" value="UTT62927.1"/>
    <property type="molecule type" value="Genomic_DNA"/>
</dbReference>
<feature type="signal peptide" evidence="3">
    <location>
        <begin position="1"/>
        <end position="28"/>
    </location>
</feature>
<reference evidence="4" key="1">
    <citation type="submission" date="2022-07" db="EMBL/GenBank/DDBJ databases">
        <title>Taxonomic analysis of Microcella humidisoli nov. sp., isolated from riverside soil.</title>
        <authorList>
            <person name="Molina K.M."/>
            <person name="Kim S.B."/>
        </authorList>
    </citation>
    <scope>NUCLEOTIDE SEQUENCE</scope>
    <source>
        <strain evidence="4">MMS21-STM10</strain>
    </source>
</reference>
<feature type="region of interest" description="Disordered" evidence="1">
    <location>
        <begin position="295"/>
        <end position="361"/>
    </location>
</feature>